<protein>
    <submittedName>
        <fullName evidence="1">Uncharacterized protein</fullName>
    </submittedName>
</protein>
<comment type="caution">
    <text evidence="1">The sequence shown here is derived from an EMBL/GenBank/DDBJ whole genome shotgun (WGS) entry which is preliminary data.</text>
</comment>
<accession>A0A392VK91</accession>
<evidence type="ECO:0000313" key="1">
    <source>
        <dbReference type="EMBL" id="MCI88327.1"/>
    </source>
</evidence>
<sequence length="35" mass="3967">MAQGGDADIVFREGRDGILQREKYDDLVQQEILST</sequence>
<evidence type="ECO:0000313" key="2">
    <source>
        <dbReference type="Proteomes" id="UP000265520"/>
    </source>
</evidence>
<dbReference type="Proteomes" id="UP000265520">
    <property type="component" value="Unassembled WGS sequence"/>
</dbReference>
<reference evidence="1 2" key="1">
    <citation type="journal article" date="2018" name="Front. Plant Sci.">
        <title>Red Clover (Trifolium pratense) and Zigzag Clover (T. medium) - A Picture of Genomic Similarities and Differences.</title>
        <authorList>
            <person name="Dluhosova J."/>
            <person name="Istvanek J."/>
            <person name="Nedelnik J."/>
            <person name="Repkova J."/>
        </authorList>
    </citation>
    <scope>NUCLEOTIDE SEQUENCE [LARGE SCALE GENOMIC DNA]</scope>
    <source>
        <strain evidence="2">cv. 10/8</strain>
        <tissue evidence="1">Leaf</tissue>
    </source>
</reference>
<feature type="non-terminal residue" evidence="1">
    <location>
        <position position="35"/>
    </location>
</feature>
<proteinExistence type="predicted"/>
<name>A0A392VK91_9FABA</name>
<dbReference type="AlphaFoldDB" id="A0A392VK91"/>
<organism evidence="1 2">
    <name type="scientific">Trifolium medium</name>
    <dbReference type="NCBI Taxonomy" id="97028"/>
    <lineage>
        <taxon>Eukaryota</taxon>
        <taxon>Viridiplantae</taxon>
        <taxon>Streptophyta</taxon>
        <taxon>Embryophyta</taxon>
        <taxon>Tracheophyta</taxon>
        <taxon>Spermatophyta</taxon>
        <taxon>Magnoliopsida</taxon>
        <taxon>eudicotyledons</taxon>
        <taxon>Gunneridae</taxon>
        <taxon>Pentapetalae</taxon>
        <taxon>rosids</taxon>
        <taxon>fabids</taxon>
        <taxon>Fabales</taxon>
        <taxon>Fabaceae</taxon>
        <taxon>Papilionoideae</taxon>
        <taxon>50 kb inversion clade</taxon>
        <taxon>NPAAA clade</taxon>
        <taxon>Hologalegina</taxon>
        <taxon>IRL clade</taxon>
        <taxon>Trifolieae</taxon>
        <taxon>Trifolium</taxon>
    </lineage>
</organism>
<keyword evidence="2" id="KW-1185">Reference proteome</keyword>
<dbReference type="EMBL" id="LXQA011190002">
    <property type="protein sequence ID" value="MCI88327.1"/>
    <property type="molecule type" value="Genomic_DNA"/>
</dbReference>